<name>A0AAP8LRU5_GARVA</name>
<evidence type="ECO:0008006" key="4">
    <source>
        <dbReference type="Google" id="ProtNLM"/>
    </source>
</evidence>
<feature type="signal peptide" evidence="1">
    <location>
        <begin position="1"/>
        <end position="32"/>
    </location>
</feature>
<accession>A0AAP8LRU5</accession>
<evidence type="ECO:0000313" key="2">
    <source>
        <dbReference type="EMBL" id="PKZ59435.1"/>
    </source>
</evidence>
<keyword evidence="1" id="KW-0732">Signal</keyword>
<dbReference type="EMBL" id="PKJN01000002">
    <property type="protein sequence ID" value="PKZ59435.1"/>
    <property type="molecule type" value="Genomic_DNA"/>
</dbReference>
<evidence type="ECO:0000313" key="3">
    <source>
        <dbReference type="Proteomes" id="UP000234905"/>
    </source>
</evidence>
<proteinExistence type="predicted"/>
<comment type="caution">
    <text evidence="2">The sequence shown here is derived from an EMBL/GenBank/DDBJ whole genome shotgun (WGS) entry which is preliminary data.</text>
</comment>
<feature type="chain" id="PRO_5042953512" description="Triacylglycerol lipase" evidence="1">
    <location>
        <begin position="33"/>
        <end position="273"/>
    </location>
</feature>
<organism evidence="2 3">
    <name type="scientific">Gardnerella vaginalis</name>
    <dbReference type="NCBI Taxonomy" id="2702"/>
    <lineage>
        <taxon>Bacteria</taxon>
        <taxon>Bacillati</taxon>
        <taxon>Actinomycetota</taxon>
        <taxon>Actinomycetes</taxon>
        <taxon>Bifidobacteriales</taxon>
        <taxon>Bifidobacteriaceae</taxon>
        <taxon>Gardnerella</taxon>
    </lineage>
</organism>
<reference evidence="2 3" key="1">
    <citation type="submission" date="2017-12" db="EMBL/GenBank/DDBJ databases">
        <title>Phylogenetic diversity of female urinary microbiome.</title>
        <authorList>
            <person name="Thomas-White K."/>
            <person name="Wolfe A.J."/>
        </authorList>
    </citation>
    <scope>NUCLEOTIDE SEQUENCE [LARGE SCALE GENOMIC DNA]</scope>
    <source>
        <strain evidence="2 3">UMB0682</strain>
    </source>
</reference>
<protein>
    <recommendedName>
        <fullName evidence="4">Triacylglycerol lipase</fullName>
    </recommendedName>
</protein>
<dbReference type="Proteomes" id="UP000234905">
    <property type="component" value="Unassembled WGS sequence"/>
</dbReference>
<sequence>MLNKKVAKTFAFSVSVVCGLVVSGLFASSAHACVFDDVDHSVYTNPSSSYLSSLDSFDNLYSGKKVSVELLNKCDYMTGGDCAPLPPYASILDGVDSDTYVNPSSYHLGDLDSFDNLYSGKKASVELLNKCDYMTGGDCAPLPPYASILDGVDSDTYVNPSSYHLGDLDSFDNLYSGKKASVELLNKCDYTTGGDCAPLPSYDFTFDGVNLDTYANPGNTNIDDDIRLDEVNAYDTISSDSEIENELLEKHKELAEAKLNAKIALPVPGSQHN</sequence>
<evidence type="ECO:0000256" key="1">
    <source>
        <dbReference type="SAM" id="SignalP"/>
    </source>
</evidence>
<gene>
    <name evidence="2" type="ORF">CYJ61_03810</name>
</gene>
<dbReference type="AlphaFoldDB" id="A0AAP8LRU5"/>